<evidence type="ECO:0000256" key="1">
    <source>
        <dbReference type="SAM" id="SignalP"/>
    </source>
</evidence>
<reference evidence="3 4" key="1">
    <citation type="submission" date="2014-10" db="EMBL/GenBank/DDBJ databases">
        <title>Genome sequence of Ponticoccus sp. strain UMTAT08 isolated from clonal culture of toxic dinoflagellate Alexandrium tamiyavanichii.</title>
        <authorList>
            <person name="Gan H.Y."/>
            <person name="Muhd D.-D."/>
            <person name="Mohd Noor M.E."/>
            <person name="Yeong Y.S."/>
            <person name="Usup G."/>
        </authorList>
    </citation>
    <scope>NUCLEOTIDE SEQUENCE [LARGE SCALE GENOMIC DNA]</scope>
    <source>
        <strain evidence="3 4">UMTAT08</strain>
    </source>
</reference>
<name>A0A0B3RZ13_9RHOB</name>
<dbReference type="STRING" id="561184.SAMN05216376_104241"/>
<proteinExistence type="predicted"/>
<dbReference type="Proteomes" id="UP000030960">
    <property type="component" value="Unassembled WGS sequence"/>
</dbReference>
<dbReference type="EMBL" id="JSUQ01000014">
    <property type="protein sequence ID" value="KHQ51948.1"/>
    <property type="molecule type" value="Genomic_DNA"/>
</dbReference>
<protein>
    <recommendedName>
        <fullName evidence="2">DUF2314 domain-containing protein</fullName>
    </recommendedName>
</protein>
<dbReference type="InterPro" id="IPR018756">
    <property type="entry name" value="DUF2314"/>
</dbReference>
<gene>
    <name evidence="3" type="ORF">OA50_03587</name>
</gene>
<evidence type="ECO:0000313" key="4">
    <source>
        <dbReference type="Proteomes" id="UP000030960"/>
    </source>
</evidence>
<accession>A0A0B3RZ13</accession>
<sequence>MLFRRTTAMLCALMALALAARGATDGEIPFDTPGPVIEIPEDALPPGELDVLKVRSSDPAMNRAFGLARASLPAALSATEKKYGFFSPSLALYVAVRVDDPDKRIEFVWVDNIRRKGKGFTGKLASQPRFMPGKRLRAPIDFLNPQIADWAVQARDGRYYGYFTTRARLKRIEEPLASELRALLVDPPVPQLWQ</sequence>
<keyword evidence="4" id="KW-1185">Reference proteome</keyword>
<comment type="caution">
    <text evidence="3">The sequence shown here is derived from an EMBL/GenBank/DDBJ whole genome shotgun (WGS) entry which is preliminary data.</text>
</comment>
<dbReference type="OrthoDB" id="121776at2"/>
<organism evidence="3 4">
    <name type="scientific">Mameliella alba</name>
    <dbReference type="NCBI Taxonomy" id="561184"/>
    <lineage>
        <taxon>Bacteria</taxon>
        <taxon>Pseudomonadati</taxon>
        <taxon>Pseudomonadota</taxon>
        <taxon>Alphaproteobacteria</taxon>
        <taxon>Rhodobacterales</taxon>
        <taxon>Roseobacteraceae</taxon>
        <taxon>Mameliella</taxon>
    </lineage>
</organism>
<dbReference type="RefSeq" id="WP_043144197.1">
    <property type="nucleotide sequence ID" value="NZ_JSUQ01000014.1"/>
</dbReference>
<dbReference type="AlphaFoldDB" id="A0A0B3RZ13"/>
<evidence type="ECO:0000259" key="2">
    <source>
        <dbReference type="Pfam" id="PF10077"/>
    </source>
</evidence>
<feature type="chain" id="PRO_5002081443" description="DUF2314 domain-containing protein" evidence="1">
    <location>
        <begin position="20"/>
        <end position="194"/>
    </location>
</feature>
<evidence type="ECO:0000313" key="3">
    <source>
        <dbReference type="EMBL" id="KHQ51948.1"/>
    </source>
</evidence>
<feature type="signal peptide" evidence="1">
    <location>
        <begin position="1"/>
        <end position="19"/>
    </location>
</feature>
<feature type="domain" description="DUF2314" evidence="2">
    <location>
        <begin position="58"/>
        <end position="169"/>
    </location>
</feature>
<keyword evidence="1" id="KW-0732">Signal</keyword>
<dbReference type="Pfam" id="PF10077">
    <property type="entry name" value="DUF2314"/>
    <property type="match status" value="1"/>
</dbReference>